<sequence length="2989" mass="336930">MTQQQRPPGGGKTNLMVACEQGRTLEVKIILQKKPQAASIRDRTNKTALHYCAESGSLPCAQLVLASDPGLLDSPDTEGHTPLHIAVISGNKGTARFLLKHGADPDKIDRERHSSVHWAAVCSDTESLDLLLSHGANPSTPDILGAYPVHYAAQMCVPNALNGKAPQEGLNALRKLLEGGASTQCRDRDGREPLMWAASAGSSDAVLILFAAGANVTSTDKDGLTALHCAASRGHTTCVETLVTLCGSRVDTGDALGCTPLFYAAAQGHADAAQVLLKYGADPSIQDNKGRTPGHCAASKGQLEIMRILDSNGADLWIRNSRGNLPLHEAVQSGRKDLVQWLLQQCGRAVNATNMSGRTPLHIAAQKSNVEMCEVLIDYGAHVNPLMVNAKGFLMSPLDVSVYQGNQRCAKYLQLHGAVPATKVLENNEINRNLLFSLGNYAFTQNGRSDEEPAAIFDHPTPKKPMPAEEGHPPPLLREKTRTVARAGQQPPPIPQPERPPESLLPSVASEDVSDAASVHIHLTRDDLWSLWESLMQEITSDLSEGSEAGKTPREVKQLKPILTNVYVRTSSRRTSTSSRDVIAGESIMDKADEREEGPSRKKHSKSKKEDPKSNLPKVAEVSVESGPNHEWNEYIKEPMNIDPDNCDIGGSNQSGLDDFSDSVGSDTEHRIIQAGVKVTRLRKRRSEGRSWKKEPEESETSSGHHADQRGDNPYLKRYFQKQAKAAEVREYLSGVVADGRLQEEDEGDSSSVNKRHQDSISVKDRSHKHKVRQDYDDVHYSKQRKKSLYVDEGGEEEVSHKDGEGHRRRHRKKSVRGDMQERDDVFDNQPIEKEYIEDESFKTHHRRSSTFSKTDQDKMSYQNKKEHGDHRHRRKSKYDIDVSPNESSVSPRRSSRHHTESHDEASPDRHFKDNRRGSKKFLEVPAVKGRASSSNDGGEVSEDAYDKLHYHHYHHYHHHHHHHRPPLEKEASFNEEEQHVAEHHRKHKRHSHRKRLRLREEGVSPDNSKEDRNLSDGECYQYKRDPPYSDVDEQRSRSEMTNVSRQDMLSPRLETPTIVLTDNEKEDEIMEIKVEVDNEGHEISFNMVKEENVEIKNDERQLHLNTNHSTAVKILDEKAHTDKENIELHQIHENIEDTSKFSTTATKKDDSSNKYQDTPSKQEIKPSITPNVTQRTNIQGSLVKDVTLTRQNERSSKRKPVLKTQRSKSRTRSPKAKNKLSPEKTSVRKMSMVPKKTSPKMEARKLSSKVLKPTHSQSDNINPKEKDAEYSNEKSKCASSPIDMPVIKLSSVEGDTTDLLIENEAKSNTALNRVDQKDNETQRLRKDPKTGELEPVEVHEEPVEKSKRNRKTQEDSKNEKEFTEPIGEPTETLLLNEHNKKGQQQKFSSSDFKVIESNQSTSIEDFETEVQDSQEDHVIKDITEQNSDIQKENRMEVENNNHKHIAENFEKSPVANSVLPTEKTRVPKKGEKSDHQKLKEKLKCDTPTIDTAQNIVEDVLSEAESIASQKSCGDKNDQEQFSGRPSSSLERGDDADKLTQRKRMNKKPKSFKQSDHQKLKDKLKCDTPTIEAAKNVVEDVLSEAESIASQKSYGDKNDEELSFSTPSSALERNDEVDNLMRRRQITKNVTEKNFNENVTHIKLESGNTEHERELFSKDEQIKGESIETSQEPVPPQSLENQTEDDQNVTAQEKMTDILKETIETEVLDSTKEHYEENVADEARKLIEQESSLTESQKEVDDIEDTNESTKDDATTSLDKTEDMPIIIETQPDKDTQDNVEHLSADESTSEAETKFQSDDSEDIQPEPDLKELFLISHGNVQHSPVQQEPGNVQEIPLIDDDLSDVQHDEIIQPVFEAEEATNESVASNLNDLSMGRPPSAQENINKTLDRITNEQEQVEELYRDHQTHDVFQKSSQSAISPQIYANESKISQRKLSQQGKVNGKTETTDKRSKDNLICEEKVHRDMSSQTMIVRGETEFYVSPQYTPRSISVQTGKDISIGLPSKLYKKKTRNSSTIKTSHKTTAVQTEKHLAAQMDTENMKEVPLSVINEDRLNEKHEAQISGEEKRSRRKSKNASDELTVTQNSNLTSPERHNPSAIFYKAVGKDIYSSKKVKEPKSQNREALFYTMPALREKEPRTSMKNTQEISSKSKPESRSSIRSRDRSLESEKADAIANSAFRKMNANGELTVFNSSHINPSLDIERKASNSHFEMKPSCQRRGEYPTLEKPGFLWVHFGSGSSPIHTLRKKPNFTSQKLKRDTTKRMDSISEKIDDSRRVKVNVTSKNIPKKIHTNKENVTKQGAKFIQQRDKDKLKNTVNEKSLSKVPTLASKTKSIGQNQNEEKTKINETPRKVQIQQSISTKDKNTILKSQKNFSPRKTEKTHSVKEGITNTYETPRTIPKTTAMQDSGKKEQDVTVIPTGHGKAHRNKSQSPKKTIPIDNSEINTNYNGDGHEKSIDNNQSEKDKVSNNASNDINNQEEDQYNKNPRLSDTAKSSSFEEGDVRLLIERKTDPGVSIKIRMKDRNKSKDNATKNKEFTDISSTQGESDASYIKDSGYISTSESIYNHRRSITIDLGHTKAKINAGMKADEYSNSKEKFHFPSVEDTNVNVLEEGDKTAIQKSSRKSMSSKLPILEGQRQRSNSLVFMDYNRSPRRDSFTGSEMSESDVLFNNSLNRIDSEKRGSAFKNIHTPEDKEPLNSNIHRQTAQGTGRSRIPLRKSSIPIYKASSEGNLHTVDKPSPRLKKHSLSTPSIHQATMGSKSQSSHRTMCSIREMSSSPSELHHSDSELNRSSANKLKLPSILLYEPDDLNTAKRSPKTPPTRSFPAIQTSPRSQQKPGSRASIFSREGGSLQLPLLQQPIKCRCSIQPQDQRRSRSAVDCVANIHFLTDEEMAEFDSRFFHAGRSFSCIGKSAPAAGTVAYRSLKTQALKRLNAGRRSADRSVTFHVDHLRERNTFKLPTEKLQRNKKWQVVFTIGKTGDQKKSKK</sequence>
<feature type="compositionally biased region" description="Polar residues" evidence="13">
    <location>
        <begin position="2397"/>
        <end position="2408"/>
    </location>
</feature>
<dbReference type="GO" id="GO:0044231">
    <property type="term" value="C:host cell presynaptic membrane"/>
    <property type="evidence" value="ECO:0007669"/>
    <property type="project" value="UniProtKB-KW"/>
</dbReference>
<feature type="compositionally biased region" description="Polar residues" evidence="13">
    <location>
        <begin position="2750"/>
        <end position="2770"/>
    </location>
</feature>
<feature type="compositionally biased region" description="Basic residues" evidence="13">
    <location>
        <begin position="1197"/>
        <end position="1219"/>
    </location>
</feature>
<dbReference type="GO" id="GO:0006887">
    <property type="term" value="P:exocytosis"/>
    <property type="evidence" value="ECO:0007669"/>
    <property type="project" value="UniProtKB-KW"/>
</dbReference>
<keyword evidence="3" id="KW-0268">Exocytosis</keyword>
<evidence type="ECO:0000256" key="11">
    <source>
        <dbReference type="ARBA" id="ARBA00023298"/>
    </source>
</evidence>
<feature type="compositionally biased region" description="Basic and acidic residues" evidence="13">
    <location>
        <begin position="2453"/>
        <end position="2469"/>
    </location>
</feature>
<evidence type="ECO:0000313" key="15">
    <source>
        <dbReference type="Proteomes" id="UP000827092"/>
    </source>
</evidence>
<feature type="repeat" description="ANK" evidence="12">
    <location>
        <begin position="189"/>
        <end position="221"/>
    </location>
</feature>
<feature type="region of interest" description="Disordered" evidence="13">
    <location>
        <begin position="1859"/>
        <end position="1883"/>
    </location>
</feature>
<evidence type="ECO:0000256" key="8">
    <source>
        <dbReference type="ARBA" id="ARBA00022737"/>
    </source>
</evidence>
<dbReference type="GO" id="GO:0044218">
    <property type="term" value="C:other organism cell membrane"/>
    <property type="evidence" value="ECO:0007669"/>
    <property type="project" value="UniProtKB-KW"/>
</dbReference>
<dbReference type="PANTHER" id="PTHR24126:SF14">
    <property type="entry name" value="ANK_REP_REGION DOMAIN-CONTAINING PROTEIN"/>
    <property type="match status" value="1"/>
</dbReference>
<feature type="repeat" description="ANK" evidence="12">
    <location>
        <begin position="322"/>
        <end position="344"/>
    </location>
</feature>
<feature type="region of interest" description="Disordered" evidence="13">
    <location>
        <begin position="974"/>
        <end position="1049"/>
    </location>
</feature>
<evidence type="ECO:0000256" key="7">
    <source>
        <dbReference type="ARBA" id="ARBA00022699"/>
    </source>
</evidence>
<dbReference type="InterPro" id="IPR036770">
    <property type="entry name" value="Ankyrin_rpt-contain_sf"/>
</dbReference>
<feature type="region of interest" description="Disordered" evidence="13">
    <location>
        <begin position="1641"/>
        <end position="1805"/>
    </location>
</feature>
<feature type="region of interest" description="Disordered" evidence="13">
    <location>
        <begin position="1505"/>
        <end position="1565"/>
    </location>
</feature>
<evidence type="ECO:0000256" key="4">
    <source>
        <dbReference type="ARBA" id="ARBA00022525"/>
    </source>
</evidence>
<feature type="region of interest" description="Disordered" evidence="13">
    <location>
        <begin position="2329"/>
        <end position="2350"/>
    </location>
</feature>
<protein>
    <submittedName>
        <fullName evidence="14">Uncharacterized protein</fullName>
    </submittedName>
</protein>
<dbReference type="GO" id="GO:0006357">
    <property type="term" value="P:regulation of transcription by RNA polymerase II"/>
    <property type="evidence" value="ECO:0007669"/>
    <property type="project" value="TreeGrafter"/>
</dbReference>
<feature type="region of interest" description="Disordered" evidence="13">
    <location>
        <begin position="452"/>
        <end position="511"/>
    </location>
</feature>
<feature type="compositionally biased region" description="Basic and acidic residues" evidence="13">
    <location>
        <begin position="1694"/>
        <end position="1728"/>
    </location>
</feature>
<feature type="region of interest" description="Disordered" evidence="13">
    <location>
        <begin position="1132"/>
        <end position="1280"/>
    </location>
</feature>
<feature type="region of interest" description="Disordered" evidence="13">
    <location>
        <begin position="737"/>
        <end position="947"/>
    </location>
</feature>
<feature type="compositionally biased region" description="Basic and acidic residues" evidence="13">
    <location>
        <begin position="2379"/>
        <end position="2388"/>
    </location>
</feature>
<feature type="compositionally biased region" description="Polar residues" evidence="13">
    <location>
        <begin position="2829"/>
        <end position="2840"/>
    </location>
</feature>
<feature type="region of interest" description="Disordered" evidence="13">
    <location>
        <begin position="2371"/>
        <end position="2390"/>
    </location>
</feature>
<feature type="repeat" description="ANK" evidence="12">
    <location>
        <begin position="289"/>
        <end position="321"/>
    </location>
</feature>
<feature type="compositionally biased region" description="Polar residues" evidence="13">
    <location>
        <begin position="2079"/>
        <end position="2091"/>
    </location>
</feature>
<dbReference type="InterPro" id="IPR002110">
    <property type="entry name" value="Ankyrin_rpt"/>
</dbReference>
<feature type="compositionally biased region" description="Basic and acidic residues" evidence="13">
    <location>
        <begin position="2150"/>
        <end position="2170"/>
    </location>
</feature>
<feature type="compositionally biased region" description="Basic and acidic residues" evidence="13">
    <location>
        <begin position="2058"/>
        <end position="2069"/>
    </location>
</feature>
<feature type="region of interest" description="Disordered" evidence="13">
    <location>
        <begin position="2397"/>
        <end position="2499"/>
    </location>
</feature>
<feature type="region of interest" description="Disordered" evidence="13">
    <location>
        <begin position="1446"/>
        <end position="1486"/>
    </location>
</feature>
<dbReference type="PROSITE" id="PS50088">
    <property type="entry name" value="ANK_REPEAT"/>
    <property type="match status" value="8"/>
</dbReference>
<feature type="compositionally biased region" description="Basic and acidic residues" evidence="13">
    <location>
        <begin position="855"/>
        <end position="870"/>
    </location>
</feature>
<feature type="repeat" description="ANK" evidence="12">
    <location>
        <begin position="256"/>
        <end position="288"/>
    </location>
</feature>
<keyword evidence="11" id="KW-1053">Target membrane</keyword>
<reference evidence="14 15" key="1">
    <citation type="journal article" date="2022" name="Nat. Ecol. Evol.">
        <title>A masculinizing supergene underlies an exaggerated male reproductive morph in a spider.</title>
        <authorList>
            <person name="Hendrickx F."/>
            <person name="De Corte Z."/>
            <person name="Sonet G."/>
            <person name="Van Belleghem S.M."/>
            <person name="Kostlbacher S."/>
            <person name="Vangestel C."/>
        </authorList>
    </citation>
    <scope>NUCLEOTIDE SEQUENCE [LARGE SCALE GENOMIC DNA]</scope>
    <source>
        <strain evidence="14">W744_W776</strain>
    </source>
</reference>
<feature type="compositionally biased region" description="Polar residues" evidence="13">
    <location>
        <begin position="1383"/>
        <end position="1394"/>
    </location>
</feature>
<dbReference type="Pfam" id="PF13637">
    <property type="entry name" value="Ank_4"/>
    <property type="match status" value="1"/>
</dbReference>
<feature type="compositionally biased region" description="Polar residues" evidence="13">
    <location>
        <begin position="1913"/>
        <end position="1941"/>
    </location>
</feature>
<keyword evidence="15" id="KW-1185">Reference proteome</keyword>
<feature type="compositionally biased region" description="Basic and acidic residues" evidence="13">
    <location>
        <begin position="1463"/>
        <end position="1485"/>
    </location>
</feature>
<feature type="compositionally biased region" description="Basic and acidic residues" evidence="13">
    <location>
        <begin position="1771"/>
        <end position="1785"/>
    </location>
</feature>
<dbReference type="SMART" id="SM00248">
    <property type="entry name" value="ANK"/>
    <property type="match status" value="12"/>
</dbReference>
<feature type="compositionally biased region" description="Basic and acidic residues" evidence="13">
    <location>
        <begin position="999"/>
        <end position="1039"/>
    </location>
</feature>
<evidence type="ECO:0000256" key="5">
    <source>
        <dbReference type="ARBA" id="ARBA00022537"/>
    </source>
</evidence>
<evidence type="ECO:0000313" key="14">
    <source>
        <dbReference type="EMBL" id="KAG8189082.1"/>
    </source>
</evidence>
<feature type="compositionally biased region" description="Basic and acidic residues" evidence="13">
    <location>
        <begin position="1748"/>
        <end position="1763"/>
    </location>
</feature>
<evidence type="ECO:0000256" key="13">
    <source>
        <dbReference type="SAM" id="MobiDB-lite"/>
    </source>
</evidence>
<evidence type="ECO:0000256" key="10">
    <source>
        <dbReference type="ARBA" id="ARBA00023043"/>
    </source>
</evidence>
<feature type="compositionally biased region" description="Polar residues" evidence="13">
    <location>
        <begin position="1169"/>
        <end position="1181"/>
    </location>
</feature>
<feature type="region of interest" description="Disordered" evidence="13">
    <location>
        <begin position="2058"/>
        <end position="2095"/>
    </location>
</feature>
<feature type="compositionally biased region" description="Low complexity" evidence="13">
    <location>
        <begin position="570"/>
        <end position="580"/>
    </location>
</feature>
<name>A0AAV6UXB2_9ARAC</name>
<feature type="compositionally biased region" description="Basic and acidic residues" evidence="13">
    <location>
        <begin position="466"/>
        <end position="482"/>
    </location>
</feature>
<evidence type="ECO:0000256" key="9">
    <source>
        <dbReference type="ARBA" id="ARBA00023028"/>
    </source>
</evidence>
<feature type="repeat" description="ANK" evidence="12">
    <location>
        <begin position="78"/>
        <end position="110"/>
    </location>
</feature>
<dbReference type="GO" id="GO:0005576">
    <property type="term" value="C:extracellular region"/>
    <property type="evidence" value="ECO:0007669"/>
    <property type="project" value="UniProtKB-SubCell"/>
</dbReference>
<dbReference type="Pfam" id="PF12796">
    <property type="entry name" value="Ank_2"/>
    <property type="match status" value="4"/>
</dbReference>
<feature type="compositionally biased region" description="Basic residues" evidence="13">
    <location>
        <begin position="1541"/>
        <end position="1551"/>
    </location>
</feature>
<keyword evidence="10 12" id="KW-0040">ANK repeat</keyword>
<dbReference type="PROSITE" id="PS50297">
    <property type="entry name" value="ANK_REP_REGION"/>
    <property type="match status" value="7"/>
</dbReference>
<feature type="compositionally biased region" description="Basic and acidic residues" evidence="13">
    <location>
        <begin position="588"/>
        <end position="600"/>
    </location>
</feature>
<dbReference type="SUPFAM" id="SSF48403">
    <property type="entry name" value="Ankyrin repeat"/>
    <property type="match status" value="2"/>
</dbReference>
<feature type="region of interest" description="Disordered" evidence="13">
    <location>
        <begin position="2683"/>
        <end position="2795"/>
    </location>
</feature>
<feature type="compositionally biased region" description="Polar residues" evidence="13">
    <location>
        <begin position="2486"/>
        <end position="2499"/>
    </location>
</feature>
<evidence type="ECO:0000256" key="6">
    <source>
        <dbReference type="ARBA" id="ARBA00022656"/>
    </source>
</evidence>
<evidence type="ECO:0000256" key="3">
    <source>
        <dbReference type="ARBA" id="ARBA00022483"/>
    </source>
</evidence>
<keyword evidence="7" id="KW-0528">Neurotoxin</keyword>
<organism evidence="14 15">
    <name type="scientific">Oedothorax gibbosus</name>
    <dbReference type="NCBI Taxonomy" id="931172"/>
    <lineage>
        <taxon>Eukaryota</taxon>
        <taxon>Metazoa</taxon>
        <taxon>Ecdysozoa</taxon>
        <taxon>Arthropoda</taxon>
        <taxon>Chelicerata</taxon>
        <taxon>Arachnida</taxon>
        <taxon>Araneae</taxon>
        <taxon>Araneomorphae</taxon>
        <taxon>Entelegynae</taxon>
        <taxon>Araneoidea</taxon>
        <taxon>Linyphiidae</taxon>
        <taxon>Erigoninae</taxon>
        <taxon>Oedothorax</taxon>
    </lineage>
</organism>
<feature type="compositionally biased region" description="Polar residues" evidence="13">
    <location>
        <begin position="2331"/>
        <end position="2341"/>
    </location>
</feature>
<proteinExistence type="predicted"/>
<feature type="compositionally biased region" description="Basic and acidic residues" evidence="13">
    <location>
        <begin position="816"/>
        <end position="843"/>
    </location>
</feature>
<feature type="repeat" description="ANK" evidence="12">
    <location>
        <begin position="356"/>
        <end position="384"/>
    </location>
</feature>
<feature type="region of interest" description="Disordered" evidence="13">
    <location>
        <begin position="570"/>
        <end position="719"/>
    </location>
</feature>
<keyword evidence="4" id="KW-0964">Secreted</keyword>
<feature type="compositionally biased region" description="Low complexity" evidence="13">
    <location>
        <begin position="883"/>
        <end position="893"/>
    </location>
</feature>
<feature type="compositionally biased region" description="Basic residues" evidence="13">
    <location>
        <begin position="983"/>
        <end position="998"/>
    </location>
</feature>
<keyword evidence="11" id="KW-0472">Membrane</keyword>
<feature type="compositionally biased region" description="Basic and acidic residues" evidence="13">
    <location>
        <begin position="1531"/>
        <end position="1540"/>
    </location>
</feature>
<feature type="compositionally biased region" description="Basic and acidic residues" evidence="13">
    <location>
        <begin position="756"/>
        <end position="765"/>
    </location>
</feature>
<feature type="compositionally biased region" description="Basic and acidic residues" evidence="13">
    <location>
        <begin position="1263"/>
        <end position="1277"/>
    </location>
</feature>
<comment type="caution">
    <text evidence="14">The sequence shown here is derived from an EMBL/GenBank/DDBJ whole genome shotgun (WGS) entry which is preliminary data.</text>
</comment>
<dbReference type="Gene3D" id="1.25.40.20">
    <property type="entry name" value="Ankyrin repeat-containing domain"/>
    <property type="match status" value="3"/>
</dbReference>
<feature type="region of interest" description="Disordered" evidence="13">
    <location>
        <begin position="1590"/>
        <end position="1617"/>
    </location>
</feature>
<comment type="subcellular location">
    <subcellularLocation>
        <location evidence="2">Secreted</location>
    </subcellularLocation>
    <subcellularLocation>
        <location evidence="1">Target cell membrane</location>
    </subcellularLocation>
</comment>
<keyword evidence="6" id="KW-0800">Toxin</keyword>
<feature type="repeat" description="ANK" evidence="12">
    <location>
        <begin position="111"/>
        <end position="143"/>
    </location>
</feature>
<dbReference type="PANTHER" id="PTHR24126">
    <property type="entry name" value="ANKYRIN REPEAT, PH AND SEC7 DOMAIN CONTAINING PROTEIN SECG-RELATED"/>
    <property type="match status" value="1"/>
</dbReference>
<dbReference type="Proteomes" id="UP000827092">
    <property type="component" value="Unassembled WGS sequence"/>
</dbReference>
<dbReference type="EMBL" id="JAFNEN010000221">
    <property type="protein sequence ID" value="KAG8189082.1"/>
    <property type="molecule type" value="Genomic_DNA"/>
</dbReference>
<keyword evidence="9" id="KW-0638">Presynaptic neurotoxin</keyword>
<feature type="region of interest" description="Disordered" evidence="13">
    <location>
        <begin position="1910"/>
        <end position="1952"/>
    </location>
</feature>
<keyword evidence="8" id="KW-0677">Repeat</keyword>
<feature type="repeat" description="ANK" evidence="12">
    <location>
        <begin position="222"/>
        <end position="255"/>
    </location>
</feature>
<feature type="compositionally biased region" description="Polar residues" evidence="13">
    <location>
        <begin position="2700"/>
        <end position="2713"/>
    </location>
</feature>
<feature type="region of interest" description="Disordered" evidence="13">
    <location>
        <begin position="2114"/>
        <end position="2170"/>
    </location>
</feature>
<feature type="compositionally biased region" description="Polar residues" evidence="13">
    <location>
        <begin position="1863"/>
        <end position="1872"/>
    </location>
</feature>
<feature type="compositionally biased region" description="Basic and acidic residues" evidence="13">
    <location>
        <begin position="1641"/>
        <end position="1666"/>
    </location>
</feature>
<evidence type="ECO:0000256" key="1">
    <source>
        <dbReference type="ARBA" id="ARBA00004175"/>
    </source>
</evidence>
<feature type="compositionally biased region" description="Basic and acidic residues" evidence="13">
    <location>
        <begin position="1553"/>
        <end position="1565"/>
    </location>
</feature>
<accession>A0AAV6UXB2</accession>
<dbReference type="GO" id="GO:0061629">
    <property type="term" value="F:RNA polymerase II-specific DNA-binding transcription factor binding"/>
    <property type="evidence" value="ECO:0007669"/>
    <property type="project" value="TreeGrafter"/>
</dbReference>
<keyword evidence="5" id="KW-1052">Target cell membrane</keyword>
<evidence type="ECO:0000256" key="2">
    <source>
        <dbReference type="ARBA" id="ARBA00004613"/>
    </source>
</evidence>
<feature type="compositionally biased region" description="Basic and acidic residues" evidence="13">
    <location>
        <begin position="898"/>
        <end position="923"/>
    </location>
</feature>
<gene>
    <name evidence="14" type="ORF">JTE90_028629</name>
</gene>
<feature type="region of interest" description="Disordered" evidence="13">
    <location>
        <begin position="1301"/>
        <end position="1394"/>
    </location>
</feature>
<feature type="compositionally biased region" description="Polar residues" evidence="13">
    <location>
        <begin position="1520"/>
        <end position="1530"/>
    </location>
</feature>
<dbReference type="GO" id="GO:0005634">
    <property type="term" value="C:nucleus"/>
    <property type="evidence" value="ECO:0007669"/>
    <property type="project" value="TreeGrafter"/>
</dbReference>
<feature type="compositionally biased region" description="Basic and acidic residues" evidence="13">
    <location>
        <begin position="1315"/>
        <end position="1364"/>
    </location>
</feature>
<dbReference type="GO" id="GO:0090729">
    <property type="term" value="F:toxin activity"/>
    <property type="evidence" value="ECO:0007669"/>
    <property type="project" value="UniProtKB-KW"/>
</dbReference>
<evidence type="ECO:0000256" key="12">
    <source>
        <dbReference type="PROSITE-ProRule" id="PRU00023"/>
    </source>
</evidence>
<feature type="region of interest" description="Disordered" evidence="13">
    <location>
        <begin position="2810"/>
        <end position="2845"/>
    </location>
</feature>